<dbReference type="InterPro" id="IPR006659">
    <property type="entry name" value="Arsenate_reductase"/>
</dbReference>
<dbReference type="InterPro" id="IPR036249">
    <property type="entry name" value="Thioredoxin-like_sf"/>
</dbReference>
<dbReference type="EMBL" id="UOEJ01000270">
    <property type="protein sequence ID" value="VAW07340.1"/>
    <property type="molecule type" value="Genomic_DNA"/>
</dbReference>
<evidence type="ECO:0000313" key="2">
    <source>
        <dbReference type="EMBL" id="VAW07340.1"/>
    </source>
</evidence>
<keyword evidence="1" id="KW-0560">Oxidoreductase</keyword>
<dbReference type="PANTHER" id="PTHR30041">
    <property type="entry name" value="ARSENATE REDUCTASE"/>
    <property type="match status" value="1"/>
</dbReference>
<dbReference type="Pfam" id="PF03960">
    <property type="entry name" value="ArsC"/>
    <property type="match status" value="1"/>
</dbReference>
<dbReference type="SUPFAM" id="SSF52833">
    <property type="entry name" value="Thioredoxin-like"/>
    <property type="match status" value="1"/>
</dbReference>
<organism evidence="2">
    <name type="scientific">hydrothermal vent metagenome</name>
    <dbReference type="NCBI Taxonomy" id="652676"/>
    <lineage>
        <taxon>unclassified sequences</taxon>
        <taxon>metagenomes</taxon>
        <taxon>ecological metagenomes</taxon>
    </lineage>
</organism>
<dbReference type="InterPro" id="IPR006660">
    <property type="entry name" value="Arsenate_reductase-like"/>
</dbReference>
<dbReference type="NCBIfam" id="TIGR00014">
    <property type="entry name" value="arsC"/>
    <property type="match status" value="1"/>
</dbReference>
<dbReference type="PROSITE" id="PS51353">
    <property type="entry name" value="ARSC"/>
    <property type="match status" value="1"/>
</dbReference>
<dbReference type="AlphaFoldDB" id="A0A3B0SS61"/>
<reference evidence="2" key="1">
    <citation type="submission" date="2018-06" db="EMBL/GenBank/DDBJ databases">
        <authorList>
            <person name="Zhirakovskaya E."/>
        </authorList>
    </citation>
    <scope>NUCLEOTIDE SEQUENCE</scope>
</reference>
<proteinExistence type="predicted"/>
<name>A0A3B0SS61_9ZZZZ</name>
<accession>A0A3B0SS61</accession>
<evidence type="ECO:0000256" key="1">
    <source>
        <dbReference type="ARBA" id="ARBA00023002"/>
    </source>
</evidence>
<protein>
    <submittedName>
        <fullName evidence="2">Uncharacterized protein YfgD, not an arsenate reductase</fullName>
    </submittedName>
</protein>
<dbReference type="Gene3D" id="3.40.30.10">
    <property type="entry name" value="Glutaredoxin"/>
    <property type="match status" value="1"/>
</dbReference>
<dbReference type="CDD" id="cd03034">
    <property type="entry name" value="ArsC_ArsC"/>
    <property type="match status" value="1"/>
</dbReference>
<dbReference type="PANTHER" id="PTHR30041:SF4">
    <property type="entry name" value="ARSENATE REDUCTASE"/>
    <property type="match status" value="1"/>
</dbReference>
<sequence length="116" mass="13036">MTKVTIYHNPKCSKSRQTLALLVNAGISPTIVEYLKDTPDFDTLSEILDLLGREPRQLMRQKEKEYGDNGLADEGLSRDQLIQAMIDYPRLMERPVVVANGKAAIGRPPEDVLKIL</sequence>
<dbReference type="GO" id="GO:0008794">
    <property type="term" value="F:arsenate reductase (glutaredoxin) activity"/>
    <property type="evidence" value="ECO:0007669"/>
    <property type="project" value="InterPro"/>
</dbReference>
<gene>
    <name evidence="2" type="ORF">MNBD_ALPHA01-2112</name>
</gene>